<keyword evidence="4 7" id="KW-1133">Transmembrane helix</keyword>
<evidence type="ECO:0000313" key="9">
    <source>
        <dbReference type="Proteomes" id="UP000001745"/>
    </source>
</evidence>
<reference evidence="9" key="1">
    <citation type="journal article" date="2015" name="Genome Announc.">
        <title>Genome sequence of the AIDS-associated pathogen Penicillium marneffei (ATCC18224) and its near taxonomic relative Talaromyces stipitatus (ATCC10500).</title>
        <authorList>
            <person name="Nierman W.C."/>
            <person name="Fedorova-Abrams N.D."/>
            <person name="Andrianopoulos A."/>
        </authorList>
    </citation>
    <scope>NUCLEOTIDE SEQUENCE [LARGE SCALE GENOMIC DNA]</scope>
    <source>
        <strain evidence="9">ATCC 10500 / CBS 375.48 / QM 6759 / NRRL 1006</strain>
    </source>
</reference>
<dbReference type="EMBL" id="EQ962652">
    <property type="protein sequence ID" value="EED24315.1"/>
    <property type="molecule type" value="Genomic_DNA"/>
</dbReference>
<dbReference type="STRING" id="441959.B8LVU9"/>
<dbReference type="PhylomeDB" id="B8LVU9"/>
<keyword evidence="3 7" id="KW-0812">Transmembrane</keyword>
<dbReference type="CDD" id="cd02435">
    <property type="entry name" value="CCC1"/>
    <property type="match status" value="1"/>
</dbReference>
<evidence type="ECO:0000256" key="4">
    <source>
        <dbReference type="ARBA" id="ARBA00022989"/>
    </source>
</evidence>
<dbReference type="Proteomes" id="UP000001745">
    <property type="component" value="Unassembled WGS sequence"/>
</dbReference>
<evidence type="ECO:0000256" key="1">
    <source>
        <dbReference type="ARBA" id="ARBA00004127"/>
    </source>
</evidence>
<dbReference type="GeneID" id="8108628"/>
<organism evidence="8 9">
    <name type="scientific">Talaromyces stipitatus (strain ATCC 10500 / CBS 375.48 / QM 6759 / NRRL 1006)</name>
    <name type="common">Penicillium stipitatum</name>
    <dbReference type="NCBI Taxonomy" id="441959"/>
    <lineage>
        <taxon>Eukaryota</taxon>
        <taxon>Fungi</taxon>
        <taxon>Dikarya</taxon>
        <taxon>Ascomycota</taxon>
        <taxon>Pezizomycotina</taxon>
        <taxon>Eurotiomycetes</taxon>
        <taxon>Eurotiomycetidae</taxon>
        <taxon>Eurotiales</taxon>
        <taxon>Trichocomaceae</taxon>
        <taxon>Talaromyces</taxon>
        <taxon>Talaromyces sect. Talaromyces</taxon>
    </lineage>
</organism>
<proteinExistence type="inferred from homology"/>
<dbReference type="VEuPathDB" id="FungiDB:TSTA_076810"/>
<evidence type="ECO:0000256" key="3">
    <source>
        <dbReference type="ARBA" id="ARBA00022692"/>
    </source>
</evidence>
<dbReference type="Pfam" id="PF01988">
    <property type="entry name" value="VIT1"/>
    <property type="match status" value="1"/>
</dbReference>
<evidence type="ECO:0000256" key="7">
    <source>
        <dbReference type="SAM" id="Phobius"/>
    </source>
</evidence>
<feature type="compositionally biased region" description="Polar residues" evidence="6">
    <location>
        <begin position="108"/>
        <end position="117"/>
    </location>
</feature>
<protein>
    <submittedName>
        <fullName evidence="8">Calcium transporter, putative</fullName>
    </submittedName>
</protein>
<evidence type="ECO:0000313" key="8">
    <source>
        <dbReference type="EMBL" id="EED24315.1"/>
    </source>
</evidence>
<feature type="transmembrane region" description="Helical" evidence="7">
    <location>
        <begin position="282"/>
        <end position="301"/>
    </location>
</feature>
<dbReference type="InParanoid" id="B8LVU9"/>
<dbReference type="AlphaFoldDB" id="B8LVU9"/>
<feature type="region of interest" description="Disordered" evidence="6">
    <location>
        <begin position="15"/>
        <end position="34"/>
    </location>
</feature>
<dbReference type="GO" id="GO:0005384">
    <property type="term" value="F:manganese ion transmembrane transporter activity"/>
    <property type="evidence" value="ECO:0007669"/>
    <property type="project" value="InterPro"/>
</dbReference>
<comment type="subcellular location">
    <subcellularLocation>
        <location evidence="1">Endomembrane system</location>
        <topology evidence="1">Multi-pass membrane protein</topology>
    </subcellularLocation>
</comment>
<dbReference type="GO" id="GO:0030026">
    <property type="term" value="P:intracellular manganese ion homeostasis"/>
    <property type="evidence" value="ECO:0007669"/>
    <property type="project" value="InterPro"/>
</dbReference>
<feature type="transmembrane region" description="Helical" evidence="7">
    <location>
        <begin position="154"/>
        <end position="175"/>
    </location>
</feature>
<dbReference type="InterPro" id="IPR008217">
    <property type="entry name" value="Ccc1_fam"/>
</dbReference>
<accession>B8LVU9</accession>
<dbReference type="FunCoup" id="B8LVU9">
    <property type="interactions" value="31"/>
</dbReference>
<comment type="similarity">
    <text evidence="2">Belongs to the CCC1 family.</text>
</comment>
<dbReference type="eggNOG" id="KOG4473">
    <property type="taxonomic scope" value="Eukaryota"/>
</dbReference>
<keyword evidence="5 7" id="KW-0472">Membrane</keyword>
<evidence type="ECO:0000256" key="6">
    <source>
        <dbReference type="SAM" id="MobiDB-lite"/>
    </source>
</evidence>
<sequence>MALLFLKNKLFPSWNQSDRDKNQRKGTWAKKSASPSPDLRELILTFFGFQNTDIRSPGRPLLIYDSDNIDGSTVDGSDTDIEAQMNGSYSTFAGTNNGDNHNRDDASVRSNESGNRSRINPRLISDAILGLSDGLTVPFALSAGLSAIGDTKVVVLGGLAELIAGAISMGLGGYVGAKSELESYEATVREVNEILDHPGETRAMVTSTFANYNLSPGAIDEITNSLQAEPEKLRDFLLTFHHRESKPDCNQAYMSALTLTLGYFIGGFIPLIPYFIANQVYTAFMSSVIVMAVTLFAFGYVKTCIVRGWKGGANIWAGVMGGIQMCVVGGLAAGAAVALVKLINSDGNV</sequence>
<dbReference type="HOGENOM" id="CLU_038957_0_0_1"/>
<gene>
    <name evidence="8" type="ORF">TSTA_076810</name>
</gene>
<evidence type="ECO:0000256" key="5">
    <source>
        <dbReference type="ARBA" id="ARBA00023136"/>
    </source>
</evidence>
<dbReference type="GO" id="GO:0012505">
    <property type="term" value="C:endomembrane system"/>
    <property type="evidence" value="ECO:0007669"/>
    <property type="project" value="UniProtKB-SubCell"/>
</dbReference>
<name>B8LVU9_TALSN</name>
<feature type="compositionally biased region" description="Polar residues" evidence="6">
    <location>
        <begin position="88"/>
        <end position="99"/>
    </location>
</feature>
<feature type="region of interest" description="Disordered" evidence="6">
    <location>
        <begin position="88"/>
        <end position="117"/>
    </location>
</feature>
<dbReference type="OrthoDB" id="73465at2759"/>
<feature type="transmembrane region" description="Helical" evidence="7">
    <location>
        <begin position="252"/>
        <end position="276"/>
    </location>
</feature>
<dbReference type="PANTHER" id="PTHR31851">
    <property type="entry name" value="FE(2+)/MN(2+) TRANSPORTER PCL1"/>
    <property type="match status" value="1"/>
</dbReference>
<dbReference type="RefSeq" id="XP_002341702.1">
    <property type="nucleotide sequence ID" value="XM_002341661.1"/>
</dbReference>
<keyword evidence="9" id="KW-1185">Reference proteome</keyword>
<evidence type="ECO:0000256" key="2">
    <source>
        <dbReference type="ARBA" id="ARBA00007049"/>
    </source>
</evidence>
<feature type="transmembrane region" description="Helical" evidence="7">
    <location>
        <begin position="313"/>
        <end position="340"/>
    </location>
</feature>